<dbReference type="PANTHER" id="PTHR23531">
    <property type="entry name" value="QUINOLENE RESISTANCE PROTEIN NORA"/>
    <property type="match status" value="1"/>
</dbReference>
<dbReference type="AlphaFoldDB" id="A0A6B8RPC0"/>
<dbReference type="PANTHER" id="PTHR23531:SF1">
    <property type="entry name" value="QUINOLENE RESISTANCE PROTEIN NORA"/>
    <property type="match status" value="1"/>
</dbReference>
<feature type="transmembrane region" description="Helical" evidence="2">
    <location>
        <begin position="38"/>
        <end position="56"/>
    </location>
</feature>
<sequence length="195" mass="21913">MNLKWLIRSQSIFTLAAGMVYPYYLLFLKNMGNSYSKYGLAFAVFTISSAAISQWIAPRLDRYGLHILAFSSVGMMAAMIAFPWAASYGFVLVLQFIMGCCNAMQKMSERLMLADHTEQGVRGKGIGAYHFWTSVASGFAVILGGYLIDWLTIDVLFYLSAILYGVSAWVIWRKAAYNKNPSYQANKTLDKRETI</sequence>
<evidence type="ECO:0000256" key="2">
    <source>
        <dbReference type="SAM" id="Phobius"/>
    </source>
</evidence>
<keyword evidence="4" id="KW-1185">Reference proteome</keyword>
<dbReference type="KEGG" id="ppsc:EHS13_24770"/>
<dbReference type="EMBL" id="CP034235">
    <property type="protein sequence ID" value="QGQ97869.1"/>
    <property type="molecule type" value="Genomic_DNA"/>
</dbReference>
<keyword evidence="2" id="KW-0812">Transmembrane</keyword>
<keyword evidence="2" id="KW-0472">Membrane</keyword>
<proteinExistence type="predicted"/>
<evidence type="ECO:0000313" key="3">
    <source>
        <dbReference type="EMBL" id="QGQ97869.1"/>
    </source>
</evidence>
<gene>
    <name evidence="3" type="ORF">EHS13_24770</name>
</gene>
<dbReference type="RefSeq" id="WP_155702970.1">
    <property type="nucleotide sequence ID" value="NZ_CP034235.1"/>
</dbReference>
<dbReference type="Proteomes" id="UP000426246">
    <property type="component" value="Chromosome"/>
</dbReference>
<feature type="transmembrane region" description="Helical" evidence="2">
    <location>
        <begin position="126"/>
        <end position="149"/>
    </location>
</feature>
<evidence type="ECO:0000313" key="4">
    <source>
        <dbReference type="Proteomes" id="UP000426246"/>
    </source>
</evidence>
<keyword evidence="2" id="KW-1133">Transmembrane helix</keyword>
<feature type="transmembrane region" description="Helical" evidence="2">
    <location>
        <begin position="12"/>
        <end position="32"/>
    </location>
</feature>
<dbReference type="InterPro" id="IPR011701">
    <property type="entry name" value="MFS"/>
</dbReference>
<protein>
    <submittedName>
        <fullName evidence="3">MFS transporter</fullName>
    </submittedName>
</protein>
<accession>A0A6B8RPC0</accession>
<dbReference type="GO" id="GO:0022857">
    <property type="term" value="F:transmembrane transporter activity"/>
    <property type="evidence" value="ECO:0007669"/>
    <property type="project" value="InterPro"/>
</dbReference>
<evidence type="ECO:0000256" key="1">
    <source>
        <dbReference type="ARBA" id="ARBA00004651"/>
    </source>
</evidence>
<feature type="transmembrane region" description="Helical" evidence="2">
    <location>
        <begin position="155"/>
        <end position="172"/>
    </location>
</feature>
<dbReference type="Gene3D" id="1.20.1250.20">
    <property type="entry name" value="MFS general substrate transporter like domains"/>
    <property type="match status" value="1"/>
</dbReference>
<organism evidence="3 4">
    <name type="scientific">Paenibacillus psychroresistens</name>
    <dbReference type="NCBI Taxonomy" id="1778678"/>
    <lineage>
        <taxon>Bacteria</taxon>
        <taxon>Bacillati</taxon>
        <taxon>Bacillota</taxon>
        <taxon>Bacilli</taxon>
        <taxon>Bacillales</taxon>
        <taxon>Paenibacillaceae</taxon>
        <taxon>Paenibacillus</taxon>
    </lineage>
</organism>
<dbReference type="GO" id="GO:0005886">
    <property type="term" value="C:plasma membrane"/>
    <property type="evidence" value="ECO:0007669"/>
    <property type="project" value="UniProtKB-SubCell"/>
</dbReference>
<dbReference type="InterPro" id="IPR052714">
    <property type="entry name" value="MFS_Exporter"/>
</dbReference>
<comment type="subcellular location">
    <subcellularLocation>
        <location evidence="1">Cell membrane</location>
        <topology evidence="1">Multi-pass membrane protein</topology>
    </subcellularLocation>
</comment>
<dbReference type="Pfam" id="PF07690">
    <property type="entry name" value="MFS_1"/>
    <property type="match status" value="1"/>
</dbReference>
<dbReference type="OrthoDB" id="2640962at2"/>
<name>A0A6B8RPC0_9BACL</name>
<reference evidence="4" key="1">
    <citation type="submission" date="2018-11" db="EMBL/GenBank/DDBJ databases">
        <title>Complete genome sequence of Paenibacillus sp. ML311-T8.</title>
        <authorList>
            <person name="Nam Y.-D."/>
            <person name="Kang J."/>
            <person name="Chung W.-H."/>
            <person name="Park Y.S."/>
        </authorList>
    </citation>
    <scope>NUCLEOTIDE SEQUENCE [LARGE SCALE GENOMIC DNA]</scope>
    <source>
        <strain evidence="4">ML311-T8</strain>
    </source>
</reference>
<dbReference type="SUPFAM" id="SSF103473">
    <property type="entry name" value="MFS general substrate transporter"/>
    <property type="match status" value="1"/>
</dbReference>
<dbReference type="InterPro" id="IPR036259">
    <property type="entry name" value="MFS_trans_sf"/>
</dbReference>